<feature type="non-terminal residue" evidence="2">
    <location>
        <position position="63"/>
    </location>
</feature>
<organism evidence="2">
    <name type="scientific">Nothobranchius kadleci</name>
    <name type="common">African annual killifish</name>
    <dbReference type="NCBI Taxonomy" id="1051664"/>
    <lineage>
        <taxon>Eukaryota</taxon>
        <taxon>Metazoa</taxon>
        <taxon>Chordata</taxon>
        <taxon>Craniata</taxon>
        <taxon>Vertebrata</taxon>
        <taxon>Euteleostomi</taxon>
        <taxon>Actinopterygii</taxon>
        <taxon>Neopterygii</taxon>
        <taxon>Teleostei</taxon>
        <taxon>Neoteleostei</taxon>
        <taxon>Acanthomorphata</taxon>
        <taxon>Ovalentaria</taxon>
        <taxon>Atherinomorphae</taxon>
        <taxon>Cyprinodontiformes</taxon>
        <taxon>Nothobranchiidae</taxon>
        <taxon>Nothobranchius</taxon>
    </lineage>
</organism>
<keyword evidence="1" id="KW-1133">Transmembrane helix</keyword>
<reference evidence="2" key="2">
    <citation type="submission" date="2016-06" db="EMBL/GenBank/DDBJ databases">
        <title>The genome of a short-lived fish provides insights into sex chromosome evolution and the genetic control of aging.</title>
        <authorList>
            <person name="Reichwald K."/>
            <person name="Felder M."/>
            <person name="Petzold A."/>
            <person name="Koch P."/>
            <person name="Groth M."/>
            <person name="Platzer M."/>
        </authorList>
    </citation>
    <scope>NUCLEOTIDE SEQUENCE</scope>
    <source>
        <tissue evidence="2">Brain</tissue>
    </source>
</reference>
<feature type="non-terminal residue" evidence="2">
    <location>
        <position position="1"/>
    </location>
</feature>
<gene>
    <name evidence="2" type="primary">Nfu_g_1_024341</name>
</gene>
<dbReference type="EMBL" id="HADZ01004523">
    <property type="protein sequence ID" value="SBP68464.1"/>
    <property type="molecule type" value="Transcribed_RNA"/>
</dbReference>
<protein>
    <submittedName>
        <fullName evidence="2">Uncharacterized protein</fullName>
    </submittedName>
</protein>
<keyword evidence="1" id="KW-0472">Membrane</keyword>
<proteinExistence type="predicted"/>
<name>A0A1A8BMR8_NOTKA</name>
<evidence type="ECO:0000313" key="2">
    <source>
        <dbReference type="EMBL" id="SBP68464.1"/>
    </source>
</evidence>
<sequence>PSIHPSIKHPSIQPTIHSSTIHSSPGCSCVAAFQSAEAQLTIILLGYYVFFYGWMDRNKAVLT</sequence>
<dbReference type="AlphaFoldDB" id="A0A1A8BMR8"/>
<evidence type="ECO:0000256" key="1">
    <source>
        <dbReference type="SAM" id="Phobius"/>
    </source>
</evidence>
<accession>A0A1A8BMR8</accession>
<feature type="transmembrane region" description="Helical" evidence="1">
    <location>
        <begin position="38"/>
        <end position="55"/>
    </location>
</feature>
<keyword evidence="1" id="KW-0812">Transmembrane</keyword>
<reference evidence="2" key="1">
    <citation type="submission" date="2016-05" db="EMBL/GenBank/DDBJ databases">
        <authorList>
            <person name="Lavstsen T."/>
            <person name="Jespersen J.S."/>
        </authorList>
    </citation>
    <scope>NUCLEOTIDE SEQUENCE</scope>
    <source>
        <tissue evidence="2">Brain</tissue>
    </source>
</reference>